<evidence type="ECO:0000256" key="1">
    <source>
        <dbReference type="SAM" id="Phobius"/>
    </source>
</evidence>
<keyword evidence="3" id="KW-1185">Reference proteome</keyword>
<feature type="transmembrane region" description="Helical" evidence="1">
    <location>
        <begin position="9"/>
        <end position="27"/>
    </location>
</feature>
<proteinExistence type="predicted"/>
<keyword evidence="1" id="KW-0812">Transmembrane</keyword>
<accession>A0A2P5FPN0</accession>
<dbReference type="InParanoid" id="A0A2P5FPN0"/>
<keyword evidence="1" id="KW-0472">Membrane</keyword>
<comment type="caution">
    <text evidence="2">The sequence shown here is derived from an EMBL/GenBank/DDBJ whole genome shotgun (WGS) entry which is preliminary data.</text>
</comment>
<keyword evidence="1" id="KW-1133">Transmembrane helix</keyword>
<evidence type="ECO:0000313" key="2">
    <source>
        <dbReference type="EMBL" id="PON99754.1"/>
    </source>
</evidence>
<evidence type="ECO:0000313" key="3">
    <source>
        <dbReference type="Proteomes" id="UP000237000"/>
    </source>
</evidence>
<name>A0A2P5FPN0_TREOI</name>
<organism evidence="2 3">
    <name type="scientific">Trema orientale</name>
    <name type="common">Charcoal tree</name>
    <name type="synonym">Celtis orientalis</name>
    <dbReference type="NCBI Taxonomy" id="63057"/>
    <lineage>
        <taxon>Eukaryota</taxon>
        <taxon>Viridiplantae</taxon>
        <taxon>Streptophyta</taxon>
        <taxon>Embryophyta</taxon>
        <taxon>Tracheophyta</taxon>
        <taxon>Spermatophyta</taxon>
        <taxon>Magnoliopsida</taxon>
        <taxon>eudicotyledons</taxon>
        <taxon>Gunneridae</taxon>
        <taxon>Pentapetalae</taxon>
        <taxon>rosids</taxon>
        <taxon>fabids</taxon>
        <taxon>Rosales</taxon>
        <taxon>Cannabaceae</taxon>
        <taxon>Trema</taxon>
    </lineage>
</organism>
<protein>
    <submittedName>
        <fullName evidence="2">Uncharacterized protein</fullName>
    </submittedName>
</protein>
<dbReference type="EMBL" id="JXTC01000017">
    <property type="protein sequence ID" value="PON99754.1"/>
    <property type="molecule type" value="Genomic_DNA"/>
</dbReference>
<dbReference type="AlphaFoldDB" id="A0A2P5FPN0"/>
<dbReference type="Proteomes" id="UP000237000">
    <property type="component" value="Unassembled WGS sequence"/>
</dbReference>
<gene>
    <name evidence="2" type="ORF">TorRG33x02_045190</name>
</gene>
<reference evidence="3" key="1">
    <citation type="submission" date="2016-06" db="EMBL/GenBank/DDBJ databases">
        <title>Parallel loss of symbiosis genes in relatives of nitrogen-fixing non-legume Parasponia.</title>
        <authorList>
            <person name="Van Velzen R."/>
            <person name="Holmer R."/>
            <person name="Bu F."/>
            <person name="Rutten L."/>
            <person name="Van Zeijl A."/>
            <person name="Liu W."/>
            <person name="Santuari L."/>
            <person name="Cao Q."/>
            <person name="Sharma T."/>
            <person name="Shen D."/>
            <person name="Roswanjaya Y."/>
            <person name="Wardhani T."/>
            <person name="Kalhor M.S."/>
            <person name="Jansen J."/>
            <person name="Van den Hoogen J."/>
            <person name="Gungor B."/>
            <person name="Hartog M."/>
            <person name="Hontelez J."/>
            <person name="Verver J."/>
            <person name="Yang W.-C."/>
            <person name="Schijlen E."/>
            <person name="Repin R."/>
            <person name="Schilthuizen M."/>
            <person name="Schranz E."/>
            <person name="Heidstra R."/>
            <person name="Miyata K."/>
            <person name="Fedorova E."/>
            <person name="Kohlen W."/>
            <person name="Bisseling T."/>
            <person name="Smit S."/>
            <person name="Geurts R."/>
        </authorList>
    </citation>
    <scope>NUCLEOTIDE SEQUENCE [LARGE SCALE GENOMIC DNA]</scope>
    <source>
        <strain evidence="3">cv. RG33-2</strain>
    </source>
</reference>
<dbReference type="OrthoDB" id="10320806at2759"/>
<sequence length="98" mass="11133">MISEMDEMVIINKVVVIMIVMIVPTLTAEMQANANTDGVSSIEAVKELRVTICIAKCTRGLCFVKKRHPEHFERCVGECGIDCLLKYYGPYLTKYYRP</sequence>